<dbReference type="RefSeq" id="WP_382343507.1">
    <property type="nucleotide sequence ID" value="NZ_JBHSAB010000023.1"/>
</dbReference>
<keyword evidence="2" id="KW-1185">Reference proteome</keyword>
<proteinExistence type="predicted"/>
<dbReference type="EMBL" id="JBHSAB010000023">
    <property type="protein sequence ID" value="MFC3909362.1"/>
    <property type="molecule type" value="Genomic_DNA"/>
</dbReference>
<organism evidence="1 2">
    <name type="scientific">Legionella dresdenensis</name>
    <dbReference type="NCBI Taxonomy" id="450200"/>
    <lineage>
        <taxon>Bacteria</taxon>
        <taxon>Pseudomonadati</taxon>
        <taxon>Pseudomonadota</taxon>
        <taxon>Gammaproteobacteria</taxon>
        <taxon>Legionellales</taxon>
        <taxon>Legionellaceae</taxon>
        <taxon>Legionella</taxon>
    </lineage>
</organism>
<evidence type="ECO:0000313" key="1">
    <source>
        <dbReference type="EMBL" id="MFC3909362.1"/>
    </source>
</evidence>
<sequence>MISFNYLKGKLLHYLEYIKNSHLILKTTASHYPQSLHPWCGVENIHLHHSFEKQRPSLIKKYTRLKGELDRIKLYDERQLSYDDHVSRIKVQGKLLDTAMFIRPTLSETEYETLDLNKLPDCSQNLQDIINKNPQLHTKPAPFDYSEMEKKDSTTLPVCVGLPEELGSNYVFNESQLLTENVLHLPIKISADNARELLKEGRVLAQSRNPIEYDKIYLPKELKYLMPLIKHACQIERQCNPEFMNQYYIFLSVSHSIVQPGTMQRRGGWHIDGHQGYERLQKNGKKLPCDRQYLISNVLPTESIHCRFDFNKLREYCKKNYCDLDSINMQDVIEQQASAYESNENIMRLQENQLNFLNPYMAHRAVCNHTDKPITRTFARILFSTFTRNRLGDSINPILGPVYPLKIKTIKDIHEIPSEIYLS</sequence>
<reference evidence="2" key="1">
    <citation type="journal article" date="2019" name="Int. J. Syst. Evol. Microbiol.">
        <title>The Global Catalogue of Microorganisms (GCM) 10K type strain sequencing project: providing services to taxonomists for standard genome sequencing and annotation.</title>
        <authorList>
            <consortium name="The Broad Institute Genomics Platform"/>
            <consortium name="The Broad Institute Genome Sequencing Center for Infectious Disease"/>
            <person name="Wu L."/>
            <person name="Ma J."/>
        </authorList>
    </citation>
    <scope>NUCLEOTIDE SEQUENCE [LARGE SCALE GENOMIC DNA]</scope>
    <source>
        <strain evidence="2">CCUG 59858</strain>
    </source>
</reference>
<name>A0ABV8CGL2_9GAMM</name>
<protein>
    <submittedName>
        <fullName evidence="1">Uncharacterized protein</fullName>
    </submittedName>
</protein>
<accession>A0ABV8CGL2</accession>
<gene>
    <name evidence="1" type="ORF">ACFORL_09795</name>
</gene>
<dbReference type="Proteomes" id="UP001595758">
    <property type="component" value="Unassembled WGS sequence"/>
</dbReference>
<comment type="caution">
    <text evidence="1">The sequence shown here is derived from an EMBL/GenBank/DDBJ whole genome shotgun (WGS) entry which is preliminary data.</text>
</comment>
<evidence type="ECO:0000313" key="2">
    <source>
        <dbReference type="Proteomes" id="UP001595758"/>
    </source>
</evidence>